<reference evidence="1" key="2">
    <citation type="journal article" date="2015" name="Data Brief">
        <title>Shoot transcriptome of the giant reed, Arundo donax.</title>
        <authorList>
            <person name="Barrero R.A."/>
            <person name="Guerrero F.D."/>
            <person name="Moolhuijzen P."/>
            <person name="Goolsby J.A."/>
            <person name="Tidwell J."/>
            <person name="Bellgard S.E."/>
            <person name="Bellgard M.I."/>
        </authorList>
    </citation>
    <scope>NUCLEOTIDE SEQUENCE</scope>
    <source>
        <tissue evidence="1">Shoot tissue taken approximately 20 cm above the soil surface</tissue>
    </source>
</reference>
<organism evidence="1">
    <name type="scientific">Arundo donax</name>
    <name type="common">Giant reed</name>
    <name type="synonym">Donax arundinaceus</name>
    <dbReference type="NCBI Taxonomy" id="35708"/>
    <lineage>
        <taxon>Eukaryota</taxon>
        <taxon>Viridiplantae</taxon>
        <taxon>Streptophyta</taxon>
        <taxon>Embryophyta</taxon>
        <taxon>Tracheophyta</taxon>
        <taxon>Spermatophyta</taxon>
        <taxon>Magnoliopsida</taxon>
        <taxon>Liliopsida</taxon>
        <taxon>Poales</taxon>
        <taxon>Poaceae</taxon>
        <taxon>PACMAD clade</taxon>
        <taxon>Arundinoideae</taxon>
        <taxon>Arundineae</taxon>
        <taxon>Arundo</taxon>
    </lineage>
</organism>
<dbReference type="AlphaFoldDB" id="A0A0A9G3X9"/>
<evidence type="ECO:0000313" key="1">
    <source>
        <dbReference type="EMBL" id="JAE17251.1"/>
    </source>
</evidence>
<sequence>MHIVPSAQCFMHQHETRINRRELHRFFGKRGKNKKSNKALNSFKVL</sequence>
<dbReference type="EMBL" id="GBRH01180645">
    <property type="protein sequence ID" value="JAE17251.1"/>
    <property type="molecule type" value="Transcribed_RNA"/>
</dbReference>
<accession>A0A0A9G3X9</accession>
<protein>
    <submittedName>
        <fullName evidence="1">Uncharacterized protein</fullName>
    </submittedName>
</protein>
<reference evidence="1" key="1">
    <citation type="submission" date="2014-09" db="EMBL/GenBank/DDBJ databases">
        <authorList>
            <person name="Magalhaes I.L.F."/>
            <person name="Oliveira U."/>
            <person name="Santos F.R."/>
            <person name="Vidigal T.H.D.A."/>
            <person name="Brescovit A.D."/>
            <person name="Santos A.J."/>
        </authorList>
    </citation>
    <scope>NUCLEOTIDE SEQUENCE</scope>
    <source>
        <tissue evidence="1">Shoot tissue taken approximately 20 cm above the soil surface</tissue>
    </source>
</reference>
<proteinExistence type="predicted"/>
<name>A0A0A9G3X9_ARUDO</name>